<dbReference type="PANTHER" id="PTHR30290:SF10">
    <property type="entry name" value="PERIPLASMIC OLIGOPEPTIDE-BINDING PROTEIN-RELATED"/>
    <property type="match status" value="1"/>
</dbReference>
<proteinExistence type="inferred from homology"/>
<dbReference type="AlphaFoldDB" id="A0A401IT62"/>
<dbReference type="GO" id="GO:0043190">
    <property type="term" value="C:ATP-binding cassette (ABC) transporter complex"/>
    <property type="evidence" value="ECO:0007669"/>
    <property type="project" value="InterPro"/>
</dbReference>
<dbReference type="RefSeq" id="WP_124976382.1">
    <property type="nucleotide sequence ID" value="NZ_BFFP01000016.1"/>
</dbReference>
<keyword evidence="5" id="KW-0653">Protein transport</keyword>
<dbReference type="GO" id="GO:1904680">
    <property type="term" value="F:peptide transmembrane transporter activity"/>
    <property type="evidence" value="ECO:0007669"/>
    <property type="project" value="TreeGrafter"/>
</dbReference>
<dbReference type="FunFam" id="3.10.105.10:FF:000001">
    <property type="entry name" value="Oligopeptide ABC transporter, oligopeptide-binding protein"/>
    <property type="match status" value="1"/>
</dbReference>
<feature type="domain" description="Solute-binding protein family 5" evidence="6">
    <location>
        <begin position="73"/>
        <end position="456"/>
    </location>
</feature>
<dbReference type="Proteomes" id="UP000286848">
    <property type="component" value="Unassembled WGS sequence"/>
</dbReference>
<comment type="subcellular location">
    <subcellularLocation>
        <location evidence="1">Cell envelope</location>
    </subcellularLocation>
</comment>
<name>A0A401IT62_9LACO</name>
<keyword evidence="8" id="KW-1185">Reference proteome</keyword>
<dbReference type="PANTHER" id="PTHR30290">
    <property type="entry name" value="PERIPLASMIC BINDING COMPONENT OF ABC TRANSPORTER"/>
    <property type="match status" value="1"/>
</dbReference>
<dbReference type="GO" id="GO:0015833">
    <property type="term" value="P:peptide transport"/>
    <property type="evidence" value="ECO:0007669"/>
    <property type="project" value="UniProtKB-KW"/>
</dbReference>
<dbReference type="OrthoDB" id="403896at2"/>
<organism evidence="7 8">
    <name type="scientific">Ligilactobacillus salitolerans</name>
    <dbReference type="NCBI Taxonomy" id="1808352"/>
    <lineage>
        <taxon>Bacteria</taxon>
        <taxon>Bacillati</taxon>
        <taxon>Bacillota</taxon>
        <taxon>Bacilli</taxon>
        <taxon>Lactobacillales</taxon>
        <taxon>Lactobacillaceae</taxon>
        <taxon>Ligilactobacillus</taxon>
    </lineage>
</organism>
<reference evidence="7 8" key="1">
    <citation type="journal article" date="2019" name="Int. J. Syst. Evol. Microbiol.">
        <title>Lactobacillus salitolerans sp. nov., a novel lactic acid bacterium isolated from spent mushroom substrates.</title>
        <authorList>
            <person name="Tohno M."/>
            <person name="Tanizawa Y."/>
            <person name="Kojima Y."/>
            <person name="Sakamoto M."/>
            <person name="Nakamura Y."/>
            <person name="Ohkuma M."/>
            <person name="Kobayashi H."/>
        </authorList>
    </citation>
    <scope>NUCLEOTIDE SEQUENCE [LARGE SCALE GENOMIC DNA]</scope>
    <source>
        <strain evidence="7 8">YK43</strain>
    </source>
</reference>
<dbReference type="PIRSF" id="PIRSF002741">
    <property type="entry name" value="MppA"/>
    <property type="match status" value="1"/>
</dbReference>
<evidence type="ECO:0000313" key="8">
    <source>
        <dbReference type="Proteomes" id="UP000286848"/>
    </source>
</evidence>
<dbReference type="InterPro" id="IPR039424">
    <property type="entry name" value="SBP_5"/>
</dbReference>
<sequence>MKLNKHTFIVSLLGLGLLLTGCSNTERSQKNVANISATDQISTLDTAKIEDLSTSSLADDLFEGLYRYTSSGKVKPALATKTTISNNGKTYTFSLRKGTKWSDGSTVTAHDFVYGWRRLVDPKTASGSTYLFTPVKNYQQISQGKMSPKELGIRADGKYKLIVDLSSPTSYFKDLLARDAFGPVNSKTVKEYGKDYGTKSSRVTYNGPFVAKKWNGSNNSWSLVKNNNYWDKKHVKLDRINYQVTKSPSTSYSLFKSGKLDLIHLQGEQAKHFAKSKLAVTRYLSNTKYIEFNVKKGPFTNQKLRQALSLVIDRQKLTKNVLSNGATPSLGVVSLKTAKVPATGEDFAKASHVKNTVDYNPNLAKKLWLAGLKEIGKTKLNVTIIYSDDNASDAAMQLVQSTGEKNLPGLKISLSKMPLKSVITREEQHQFTIGYIGWSGDYADPNTFLGMYNVKNDPGWSNSTYNQLMEDANNKYANDPDQRFNNLINAEKLLMKEMPVSPIYQGNSRDLVSSKLKNVMYDPVNGHYSYKEAYVK</sequence>
<accession>A0A401IT62</accession>
<evidence type="ECO:0000256" key="2">
    <source>
        <dbReference type="ARBA" id="ARBA00005695"/>
    </source>
</evidence>
<protein>
    <submittedName>
        <fullName evidence="7">Oligopeptide ABC transporter substrate-binding protein</fullName>
    </submittedName>
</protein>
<dbReference type="InterPro" id="IPR000914">
    <property type="entry name" value="SBP_5_dom"/>
</dbReference>
<evidence type="ECO:0000256" key="1">
    <source>
        <dbReference type="ARBA" id="ARBA00004196"/>
    </source>
</evidence>
<dbReference type="EMBL" id="BFFP01000016">
    <property type="protein sequence ID" value="GBG94716.1"/>
    <property type="molecule type" value="Genomic_DNA"/>
</dbReference>
<evidence type="ECO:0000256" key="4">
    <source>
        <dbReference type="ARBA" id="ARBA00022729"/>
    </source>
</evidence>
<dbReference type="CDD" id="cd08504">
    <property type="entry name" value="PBP2_OppA"/>
    <property type="match status" value="1"/>
</dbReference>
<comment type="caution">
    <text evidence="7">The sequence shown here is derived from an EMBL/GenBank/DDBJ whole genome shotgun (WGS) entry which is preliminary data.</text>
</comment>
<dbReference type="Pfam" id="PF00496">
    <property type="entry name" value="SBP_bac_5"/>
    <property type="match status" value="1"/>
</dbReference>
<evidence type="ECO:0000313" key="7">
    <source>
        <dbReference type="EMBL" id="GBG94716.1"/>
    </source>
</evidence>
<comment type="similarity">
    <text evidence="2">Belongs to the bacterial solute-binding protein 5 family.</text>
</comment>
<gene>
    <name evidence="7" type="primary">oppA</name>
    <name evidence="7" type="ORF">LFYK43_11750</name>
</gene>
<keyword evidence="5" id="KW-0571">Peptide transport</keyword>
<dbReference type="Gene3D" id="3.90.76.10">
    <property type="entry name" value="Dipeptide-binding Protein, Domain 1"/>
    <property type="match status" value="1"/>
</dbReference>
<evidence type="ECO:0000256" key="5">
    <source>
        <dbReference type="ARBA" id="ARBA00022856"/>
    </source>
</evidence>
<dbReference type="Gene3D" id="3.10.105.10">
    <property type="entry name" value="Dipeptide-binding Protein, Domain 3"/>
    <property type="match status" value="1"/>
</dbReference>
<evidence type="ECO:0000256" key="3">
    <source>
        <dbReference type="ARBA" id="ARBA00022448"/>
    </source>
</evidence>
<dbReference type="InterPro" id="IPR030678">
    <property type="entry name" value="Peptide/Ni-bd"/>
</dbReference>
<keyword evidence="4" id="KW-0732">Signal</keyword>
<dbReference type="PROSITE" id="PS51257">
    <property type="entry name" value="PROKAR_LIPOPROTEIN"/>
    <property type="match status" value="1"/>
</dbReference>
<dbReference type="FunFam" id="3.90.76.10:FF:000001">
    <property type="entry name" value="Oligopeptide ABC transporter substrate-binding protein"/>
    <property type="match status" value="1"/>
</dbReference>
<dbReference type="GO" id="GO:0030288">
    <property type="term" value="C:outer membrane-bounded periplasmic space"/>
    <property type="evidence" value="ECO:0007669"/>
    <property type="project" value="UniProtKB-ARBA"/>
</dbReference>
<dbReference type="Gene3D" id="3.40.190.10">
    <property type="entry name" value="Periplasmic binding protein-like II"/>
    <property type="match status" value="1"/>
</dbReference>
<dbReference type="SUPFAM" id="SSF53850">
    <property type="entry name" value="Periplasmic binding protein-like II"/>
    <property type="match status" value="1"/>
</dbReference>
<evidence type="ECO:0000259" key="6">
    <source>
        <dbReference type="Pfam" id="PF00496"/>
    </source>
</evidence>
<keyword evidence="3" id="KW-0813">Transport</keyword>